<sequence>MDLKKYTLIDDCFIKARFGSKNGDIEIEAEVFPGCPAFIEHAIWVETGEPALEHVAANMPAVQKKIRSVVDGFFAK</sequence>
<dbReference type="EMBL" id="QDKM01000013">
    <property type="protein sequence ID" value="PVH27416.1"/>
    <property type="molecule type" value="Genomic_DNA"/>
</dbReference>
<dbReference type="AlphaFoldDB" id="A0A2T8HPS6"/>
<reference evidence="1 2" key="1">
    <citation type="submission" date="2018-04" db="EMBL/GenBank/DDBJ databases">
        <title>Pararhodobacter oceanense sp. nov., isolated from marine intertidal sediment.</title>
        <authorList>
            <person name="Wang X.-L."/>
            <person name="Du Z.-J."/>
        </authorList>
    </citation>
    <scope>NUCLEOTIDE SEQUENCE [LARGE SCALE GENOMIC DNA]</scope>
    <source>
        <strain evidence="1 2">AM505</strain>
    </source>
</reference>
<gene>
    <name evidence="1" type="ORF">DDE20_17470</name>
</gene>
<comment type="caution">
    <text evidence="1">The sequence shown here is derived from an EMBL/GenBank/DDBJ whole genome shotgun (WGS) entry which is preliminary data.</text>
</comment>
<evidence type="ECO:0000313" key="1">
    <source>
        <dbReference type="EMBL" id="PVH27416.1"/>
    </source>
</evidence>
<protein>
    <submittedName>
        <fullName evidence="1">Uncharacterized protein</fullName>
    </submittedName>
</protein>
<evidence type="ECO:0000313" key="2">
    <source>
        <dbReference type="Proteomes" id="UP000245911"/>
    </source>
</evidence>
<name>A0A2T8HPS6_9RHOB</name>
<organism evidence="1 2">
    <name type="scientific">Pararhodobacter oceanensis</name>
    <dbReference type="NCBI Taxonomy" id="2172121"/>
    <lineage>
        <taxon>Bacteria</taxon>
        <taxon>Pseudomonadati</taxon>
        <taxon>Pseudomonadota</taxon>
        <taxon>Alphaproteobacteria</taxon>
        <taxon>Rhodobacterales</taxon>
        <taxon>Paracoccaceae</taxon>
        <taxon>Pararhodobacter</taxon>
    </lineage>
</organism>
<dbReference type="Proteomes" id="UP000245911">
    <property type="component" value="Unassembled WGS sequence"/>
</dbReference>
<dbReference type="RefSeq" id="WP_116559819.1">
    <property type="nucleotide sequence ID" value="NZ_QDKM01000013.1"/>
</dbReference>
<dbReference type="OrthoDB" id="9959337at2"/>
<proteinExistence type="predicted"/>
<keyword evidence="2" id="KW-1185">Reference proteome</keyword>
<accession>A0A2T8HPS6</accession>